<dbReference type="Pfam" id="PF03004">
    <property type="entry name" value="Transposase_24"/>
    <property type="match status" value="1"/>
</dbReference>
<dbReference type="PANTHER" id="PTHR48258:SF4">
    <property type="entry name" value="DUF4216 DOMAIN-CONTAINING PROTEIN"/>
    <property type="match status" value="1"/>
</dbReference>
<dbReference type="Pfam" id="PF13963">
    <property type="entry name" value="Transpos_assoc"/>
    <property type="match status" value="1"/>
</dbReference>
<evidence type="ECO:0000313" key="5">
    <source>
        <dbReference type="EMBL" id="KAK1421505.1"/>
    </source>
</evidence>
<proteinExistence type="predicted"/>
<feature type="compositionally biased region" description="Low complexity" evidence="2">
    <location>
        <begin position="428"/>
        <end position="440"/>
    </location>
</feature>
<organism evidence="5 6">
    <name type="scientific">Tagetes erecta</name>
    <name type="common">African marigold</name>
    <dbReference type="NCBI Taxonomy" id="13708"/>
    <lineage>
        <taxon>Eukaryota</taxon>
        <taxon>Viridiplantae</taxon>
        <taxon>Streptophyta</taxon>
        <taxon>Embryophyta</taxon>
        <taxon>Tracheophyta</taxon>
        <taxon>Spermatophyta</taxon>
        <taxon>Magnoliopsida</taxon>
        <taxon>eudicotyledons</taxon>
        <taxon>Gunneridae</taxon>
        <taxon>Pentapetalae</taxon>
        <taxon>asterids</taxon>
        <taxon>campanulids</taxon>
        <taxon>Asterales</taxon>
        <taxon>Asteraceae</taxon>
        <taxon>Asteroideae</taxon>
        <taxon>Heliantheae alliance</taxon>
        <taxon>Tageteae</taxon>
        <taxon>Tagetes</taxon>
    </lineage>
</organism>
<dbReference type="EMBL" id="JAUHHV010000006">
    <property type="protein sequence ID" value="KAK1421505.1"/>
    <property type="molecule type" value="Genomic_DNA"/>
</dbReference>
<feature type="domain" description="DUF4218" evidence="3">
    <location>
        <begin position="227"/>
        <end position="270"/>
    </location>
</feature>
<name>A0AAD8KEK5_TARER</name>
<feature type="compositionally biased region" description="Gly residues" evidence="2">
    <location>
        <begin position="515"/>
        <end position="526"/>
    </location>
</feature>
<evidence type="ECO:0000259" key="4">
    <source>
        <dbReference type="Pfam" id="PF13963"/>
    </source>
</evidence>
<feature type="region of interest" description="Disordered" evidence="2">
    <location>
        <begin position="946"/>
        <end position="969"/>
    </location>
</feature>
<dbReference type="InterPro" id="IPR004252">
    <property type="entry name" value="Probable_transposase_24"/>
</dbReference>
<evidence type="ECO:0000256" key="2">
    <source>
        <dbReference type="SAM" id="MobiDB-lite"/>
    </source>
</evidence>
<accession>A0AAD8KEK5</accession>
<evidence type="ECO:0000259" key="3">
    <source>
        <dbReference type="Pfam" id="PF13960"/>
    </source>
</evidence>
<dbReference type="Proteomes" id="UP001229421">
    <property type="component" value="Unassembled WGS sequence"/>
</dbReference>
<protein>
    <recommendedName>
        <fullName evidence="7">Transposase-associated domain-containing protein</fullName>
    </recommendedName>
</protein>
<feature type="compositionally biased region" description="Gly residues" evidence="2">
    <location>
        <begin position="404"/>
        <end position="417"/>
    </location>
</feature>
<feature type="coiled-coil region" evidence="1">
    <location>
        <begin position="1093"/>
        <end position="1127"/>
    </location>
</feature>
<feature type="region of interest" description="Disordered" evidence="2">
    <location>
        <begin position="713"/>
        <end position="790"/>
    </location>
</feature>
<reference evidence="5" key="1">
    <citation type="journal article" date="2023" name="bioRxiv">
        <title>Improved chromosome-level genome assembly for marigold (Tagetes erecta).</title>
        <authorList>
            <person name="Jiang F."/>
            <person name="Yuan L."/>
            <person name="Wang S."/>
            <person name="Wang H."/>
            <person name="Xu D."/>
            <person name="Wang A."/>
            <person name="Fan W."/>
        </authorList>
    </citation>
    <scope>NUCLEOTIDE SEQUENCE</scope>
    <source>
        <strain evidence="5">WSJ</strain>
        <tissue evidence="5">Leaf</tissue>
    </source>
</reference>
<dbReference type="InterPro" id="IPR029480">
    <property type="entry name" value="Transpos_assoc"/>
</dbReference>
<comment type="caution">
    <text evidence="5">The sequence shown here is derived from an EMBL/GenBank/DDBJ whole genome shotgun (WGS) entry which is preliminary data.</text>
</comment>
<evidence type="ECO:0008006" key="7">
    <source>
        <dbReference type="Google" id="ProtNLM"/>
    </source>
</evidence>
<dbReference type="AlphaFoldDB" id="A0AAD8KEK5"/>
<dbReference type="Pfam" id="PF13960">
    <property type="entry name" value="DUF4218"/>
    <property type="match status" value="1"/>
</dbReference>
<dbReference type="InterPro" id="IPR025452">
    <property type="entry name" value="DUF4218"/>
</dbReference>
<sequence length="1218" mass="135758">MSWYSDRQWMYERTDGDGYFKPEFCYNVDLFLDFAFANDVVVDTRMNMHGETIREIKCPCYKCQNIVYRDRDTVQNHLYTEGFMLRYEIWSEHGEHPINEVVRTSTTMEVDEDDGYKRMILDNMQAYGCTTNTLEGQAPNLEAQRFYDMLQAVDEPLWEGEKTTNCSKLQAAVSFLTWKSLFNVSTAAYNHNISMVNALLPEENRLPKSFYETKKSVEKFLSDFPAWMYPYERKLGRLKRMIRNKWRIEGSIVESNLVDELSNYCSLYLELPVREPRNFAPNISCSSSTDLRLSIFKHPSRRLYEKHGEDKVLLEKDRDKAHTYILLNCEEVLESVRLFDEELRDLFPNYNKAILDEIKDLEFAKWFQNHVMNASNKEHLRGLAQGPLTFVTSHKGKMARSMGRGSGGRGTGRGGSQGSVPGDRGDVQGSSQGMMARSMGRGSGGQGTVMVGSQGSVPDDQGDVQGFSQGMMARSMGRGNGGQGIGRGSSQGSVPGDQGDVQGFSQGMMARSMGRGNGGQGIGRGSSQGSVPVDRGDAQGINRGIVEPGMMARSMGRSNVGQGIGRGSSQGSVPVDRGDVQGHNRGIVEPGMMARSMGRSNGGQAIGRGSSQGSVPVDRGDVQGHNRGMMARSMGRSNGGQGTDRLGSQGSVPGDRSDVQGSSQAIAEPGVIAKIMGRSIDRGGSQGSVPHVRGNVQGISQCFVQPSMMAQSMERGAGCRGTGRGTSQGSVQASGRGVLPGISQGSVQAGDQGVRQGSDIGSSDTTGLHPRSNQDMDMSSPIEGSDDESTFVAPKRRGHTLQVQLPDLMNREWIWIVDGEFSNQKKSTRLIGSTLKGMWNGPWETWRDVPIEDKTRLFERFQGYYQWEEKWNAQIYMCWENCIAGKFPNLLKIVRYVAKAKARKNGVKVGDDMTVLSGFKPPWIRAETWKQMIDIWNTAEWKKKSKKNSDIRSKSTRGKHTLGSQSYTSAKRKAANILGREPTTREMWMQSHCRKGSRPLDKYLSSRSSQELNSDLEGDVQEENIEWVDQISKETLDKYEGYFFEKYGKESSKDAKFDNDLWSRASGIKNTRKVNGFSNVSEPYIHGKHDPEIEKCYEVINELVKEKEEEKEEKERLKGVIAELVTENEAMHTRMTNLEAIPAFVFLQSTTILEDLGSKILCLHPVVVDQPIMLQQYAYNLLSWFNSLCFNSMPPTCCCGLIHCASNHHVVNSNPNVF</sequence>
<evidence type="ECO:0000313" key="6">
    <source>
        <dbReference type="Proteomes" id="UP001229421"/>
    </source>
</evidence>
<feature type="region of interest" description="Disordered" evidence="2">
    <location>
        <begin position="563"/>
        <end position="586"/>
    </location>
</feature>
<keyword evidence="1" id="KW-0175">Coiled coil</keyword>
<dbReference type="PANTHER" id="PTHR48258">
    <property type="entry name" value="DUF4218 DOMAIN-CONTAINING PROTEIN-RELATED"/>
    <property type="match status" value="1"/>
</dbReference>
<gene>
    <name evidence="5" type="ORF">QVD17_23893</name>
</gene>
<evidence type="ECO:0000256" key="1">
    <source>
        <dbReference type="SAM" id="Coils"/>
    </source>
</evidence>
<feature type="region of interest" description="Disordered" evidence="2">
    <location>
        <begin position="396"/>
        <end position="447"/>
    </location>
</feature>
<feature type="compositionally biased region" description="Polar residues" evidence="2">
    <location>
        <begin position="759"/>
        <end position="777"/>
    </location>
</feature>
<feature type="region of interest" description="Disordered" evidence="2">
    <location>
        <begin position="625"/>
        <end position="670"/>
    </location>
</feature>
<feature type="region of interest" description="Disordered" evidence="2">
    <location>
        <begin position="515"/>
        <end position="538"/>
    </location>
</feature>
<keyword evidence="6" id="KW-1185">Reference proteome</keyword>
<feature type="domain" description="Transposase-associated" evidence="4">
    <location>
        <begin position="7"/>
        <end position="95"/>
    </location>
</feature>